<dbReference type="InterPro" id="IPR025836">
    <property type="entry name" value="Zn_knuckle_CX2CX4HX4C"/>
</dbReference>
<reference evidence="4" key="3">
    <citation type="submission" date="2018-08" db="UniProtKB">
        <authorList>
            <consortium name="EnsemblPlants"/>
        </authorList>
    </citation>
    <scope>IDENTIFICATION</scope>
    <source>
        <strain evidence="4">cv. Bd21</strain>
    </source>
</reference>
<reference evidence="3" key="2">
    <citation type="submission" date="2017-06" db="EMBL/GenBank/DDBJ databases">
        <title>WGS assembly of Brachypodium distachyon.</title>
        <authorList>
            <consortium name="The International Brachypodium Initiative"/>
            <person name="Lucas S."/>
            <person name="Harmon-Smith M."/>
            <person name="Lail K."/>
            <person name="Tice H."/>
            <person name="Grimwood J."/>
            <person name="Bruce D."/>
            <person name="Barry K."/>
            <person name="Shu S."/>
            <person name="Lindquist E."/>
            <person name="Wang M."/>
            <person name="Pitluck S."/>
            <person name="Vogel J.P."/>
            <person name="Garvin D.F."/>
            <person name="Mockler T.C."/>
            <person name="Schmutz J."/>
            <person name="Rokhsar D."/>
            <person name="Bevan M.W."/>
        </authorList>
    </citation>
    <scope>NUCLEOTIDE SEQUENCE</scope>
    <source>
        <strain evidence="3">Bd21</strain>
    </source>
</reference>
<dbReference type="InterPro" id="IPR040256">
    <property type="entry name" value="At4g02000-like"/>
</dbReference>
<evidence type="ECO:0000313" key="5">
    <source>
        <dbReference type="Proteomes" id="UP000008810"/>
    </source>
</evidence>
<feature type="compositionally biased region" description="Basic residues" evidence="1">
    <location>
        <begin position="284"/>
        <end position="293"/>
    </location>
</feature>
<dbReference type="Gramene" id="PNT76673">
    <property type="protein sequence ID" value="PNT76673"/>
    <property type="gene ID" value="BRADI_1g51346v3"/>
</dbReference>
<evidence type="ECO:0000259" key="2">
    <source>
        <dbReference type="Pfam" id="PF14392"/>
    </source>
</evidence>
<dbReference type="Proteomes" id="UP000008810">
    <property type="component" value="Chromosome 1"/>
</dbReference>
<evidence type="ECO:0000313" key="4">
    <source>
        <dbReference type="EnsemblPlants" id="PNT76673"/>
    </source>
</evidence>
<keyword evidence="5" id="KW-1185">Reference proteome</keyword>
<sequence>MRPFTATAFYDTMRFIWGLAMDFEPQEVNDNLFLFKLFCLGDWKKVTQQGPWLFRRMIHKIPELYRILALVDQLARRIGRMQSVELNPIKAYEGDYVRVRASIDVGNPLIRVVPLAIGKERMLLDIKYEKMGMFCEICGLLGHTRDECGTGINDESAVQYGKWMLAKRRAAPTSLSFLARAPFFGRRGGGRSQGGRGRGMGAKKRSLDDADLDKEEDLTDTASSPAKTDMPVEPVGSESARKKLDMGVDADETRNPDNTMSVEIPASSETKGVQDVPPPPPHYVKPKANKKIRQGSPPSKAQSSIDGSAASVEGDRREQ</sequence>
<evidence type="ECO:0000313" key="3">
    <source>
        <dbReference type="EMBL" id="PNT76673.1"/>
    </source>
</evidence>
<dbReference type="PANTHER" id="PTHR31286:SF167">
    <property type="entry name" value="OS09G0268800 PROTEIN"/>
    <property type="match status" value="1"/>
</dbReference>
<feature type="compositionally biased region" description="Acidic residues" evidence="1">
    <location>
        <begin position="209"/>
        <end position="219"/>
    </location>
</feature>
<feature type="compositionally biased region" description="Polar residues" evidence="1">
    <location>
        <begin position="256"/>
        <end position="271"/>
    </location>
</feature>
<evidence type="ECO:0000256" key="1">
    <source>
        <dbReference type="SAM" id="MobiDB-lite"/>
    </source>
</evidence>
<dbReference type="Pfam" id="PF14392">
    <property type="entry name" value="zf-CCHC_4"/>
    <property type="match status" value="1"/>
</dbReference>
<dbReference type="AlphaFoldDB" id="A0A2K2DQX4"/>
<organism evidence="3">
    <name type="scientific">Brachypodium distachyon</name>
    <name type="common">Purple false brome</name>
    <name type="synonym">Trachynia distachya</name>
    <dbReference type="NCBI Taxonomy" id="15368"/>
    <lineage>
        <taxon>Eukaryota</taxon>
        <taxon>Viridiplantae</taxon>
        <taxon>Streptophyta</taxon>
        <taxon>Embryophyta</taxon>
        <taxon>Tracheophyta</taxon>
        <taxon>Spermatophyta</taxon>
        <taxon>Magnoliopsida</taxon>
        <taxon>Liliopsida</taxon>
        <taxon>Poales</taxon>
        <taxon>Poaceae</taxon>
        <taxon>BOP clade</taxon>
        <taxon>Pooideae</taxon>
        <taxon>Stipodae</taxon>
        <taxon>Brachypodieae</taxon>
        <taxon>Brachypodium</taxon>
    </lineage>
</organism>
<protein>
    <recommendedName>
        <fullName evidence="2">Zinc knuckle CX2CX4HX4C domain-containing protein</fullName>
    </recommendedName>
</protein>
<dbReference type="OrthoDB" id="656425at2759"/>
<accession>A0A2K2DQX4</accession>
<feature type="domain" description="Zinc knuckle CX2CX4HX4C" evidence="2">
    <location>
        <begin position="118"/>
        <end position="148"/>
    </location>
</feature>
<feature type="region of interest" description="Disordered" evidence="1">
    <location>
        <begin position="186"/>
        <end position="319"/>
    </location>
</feature>
<dbReference type="FunCoup" id="A0A2K2DQX4">
    <property type="interactions" value="1"/>
</dbReference>
<reference evidence="3 4" key="1">
    <citation type="journal article" date="2010" name="Nature">
        <title>Genome sequencing and analysis of the model grass Brachypodium distachyon.</title>
        <authorList>
            <consortium name="International Brachypodium Initiative"/>
        </authorList>
    </citation>
    <scope>NUCLEOTIDE SEQUENCE [LARGE SCALE GENOMIC DNA]</scope>
    <source>
        <strain evidence="3 4">Bd21</strain>
    </source>
</reference>
<gene>
    <name evidence="3" type="ORF">BRADI_1g51346v3</name>
</gene>
<feature type="compositionally biased region" description="Polar residues" evidence="1">
    <location>
        <begin position="296"/>
        <end position="306"/>
    </location>
</feature>
<name>A0A2K2DQX4_BRADI</name>
<feature type="compositionally biased region" description="Gly residues" evidence="1">
    <location>
        <begin position="186"/>
        <end position="200"/>
    </location>
</feature>
<dbReference type="PANTHER" id="PTHR31286">
    <property type="entry name" value="GLYCINE-RICH CELL WALL STRUCTURAL PROTEIN 1.8-LIKE"/>
    <property type="match status" value="1"/>
</dbReference>
<feature type="compositionally biased region" description="Basic and acidic residues" evidence="1">
    <location>
        <begin position="239"/>
        <end position="255"/>
    </location>
</feature>
<proteinExistence type="predicted"/>
<dbReference type="InParanoid" id="A0A2K2DQX4"/>
<dbReference type="EMBL" id="CM000880">
    <property type="protein sequence ID" value="PNT76673.1"/>
    <property type="molecule type" value="Genomic_DNA"/>
</dbReference>
<dbReference type="EnsemblPlants" id="PNT76673">
    <property type="protein sequence ID" value="PNT76673"/>
    <property type="gene ID" value="BRADI_1g51346v3"/>
</dbReference>